<evidence type="ECO:0000313" key="1">
    <source>
        <dbReference type="EMBL" id="GAL00504.1"/>
    </source>
</evidence>
<protein>
    <submittedName>
        <fullName evidence="1">Uncharacterized protein</fullName>
    </submittedName>
</protein>
<dbReference type="AlphaFoldDB" id="A0A090QFH4"/>
<organism evidence="1 2">
    <name type="scientific">Nonlabens ulvanivorans</name>
    <name type="common">Persicivirga ulvanivorans</name>
    <dbReference type="NCBI Taxonomy" id="906888"/>
    <lineage>
        <taxon>Bacteria</taxon>
        <taxon>Pseudomonadati</taxon>
        <taxon>Bacteroidota</taxon>
        <taxon>Flavobacteriia</taxon>
        <taxon>Flavobacteriales</taxon>
        <taxon>Flavobacteriaceae</taxon>
        <taxon>Nonlabens</taxon>
    </lineage>
</organism>
<reference evidence="1 2" key="1">
    <citation type="journal article" date="2014" name="Genome Announc.">
        <title>Draft Genome Sequences of Marine Flavobacterium Nonlabens Strains NR17, NR24, NR27, NR32, NR33, and Ara13.</title>
        <authorList>
            <person name="Nakanishi M."/>
            <person name="Meirelles P."/>
            <person name="Suzuki R."/>
            <person name="Takatani N."/>
            <person name="Mino S."/>
            <person name="Suda W."/>
            <person name="Oshima K."/>
            <person name="Hattori M."/>
            <person name="Ohkuma M."/>
            <person name="Hosokawa M."/>
            <person name="Miyashita K."/>
            <person name="Thompson F.L."/>
            <person name="Niwa A."/>
            <person name="Sawabe T."/>
            <person name="Sawabe T."/>
        </authorList>
    </citation>
    <scope>NUCLEOTIDE SEQUENCE [LARGE SCALE GENOMIC DNA]</scope>
    <source>
        <strain evidence="2">JCM19314</strain>
    </source>
</reference>
<dbReference type="Proteomes" id="UP000029226">
    <property type="component" value="Unassembled WGS sequence"/>
</dbReference>
<accession>A0A090QFH4</accession>
<sequence length="89" mass="10115">MTRTVHNENYDLIGRLALALYGQNITITLDALKLILNDHGTTFSDQSNLGLGRSVSAAYRKWEKVDPVIHHAIAYTFKGRDGKFPWENR</sequence>
<comment type="caution">
    <text evidence="1">The sequence shown here is derived from an EMBL/GenBank/DDBJ whole genome shotgun (WGS) entry which is preliminary data.</text>
</comment>
<evidence type="ECO:0000313" key="2">
    <source>
        <dbReference type="Proteomes" id="UP000029226"/>
    </source>
</evidence>
<dbReference type="EMBL" id="BBMM01000005">
    <property type="protein sequence ID" value="GAL00504.1"/>
    <property type="molecule type" value="Genomic_DNA"/>
</dbReference>
<name>A0A090QFH4_NONUL</name>
<gene>
    <name evidence="1" type="ORF">JCM19314_2112</name>
</gene>
<proteinExistence type="predicted"/>